<evidence type="ECO:0000313" key="2">
    <source>
        <dbReference type="EMBL" id="CAH1451034.1"/>
    </source>
</evidence>
<dbReference type="Proteomes" id="UP001157418">
    <property type="component" value="Unassembled WGS sequence"/>
</dbReference>
<gene>
    <name evidence="2" type="ORF">LVIROSA_LOCUS36416</name>
</gene>
<name>A0AAU9PLG3_9ASTR</name>
<sequence length="135" mass="14792">MIDFPQNYQITPTDTSPTPSVANTSTSPTVPRFFISSVFLFSRSIAPFLLPLTVFLFCSQINTAPPTGVGLDRQSSTDLLQLRRFPSSLPPAPPTLTLRIFTPTASAYSIQMMLPTTPPPPPSFHAVNATHFRKL</sequence>
<evidence type="ECO:0000256" key="1">
    <source>
        <dbReference type="SAM" id="MobiDB-lite"/>
    </source>
</evidence>
<protein>
    <submittedName>
        <fullName evidence="2">Uncharacterized protein</fullName>
    </submittedName>
</protein>
<keyword evidence="3" id="KW-1185">Reference proteome</keyword>
<dbReference type="EMBL" id="CAKMRJ010005634">
    <property type="protein sequence ID" value="CAH1451034.1"/>
    <property type="molecule type" value="Genomic_DNA"/>
</dbReference>
<accession>A0AAU9PLG3</accession>
<proteinExistence type="predicted"/>
<dbReference type="AlphaFoldDB" id="A0AAU9PLG3"/>
<organism evidence="2 3">
    <name type="scientific">Lactuca virosa</name>
    <dbReference type="NCBI Taxonomy" id="75947"/>
    <lineage>
        <taxon>Eukaryota</taxon>
        <taxon>Viridiplantae</taxon>
        <taxon>Streptophyta</taxon>
        <taxon>Embryophyta</taxon>
        <taxon>Tracheophyta</taxon>
        <taxon>Spermatophyta</taxon>
        <taxon>Magnoliopsida</taxon>
        <taxon>eudicotyledons</taxon>
        <taxon>Gunneridae</taxon>
        <taxon>Pentapetalae</taxon>
        <taxon>asterids</taxon>
        <taxon>campanulids</taxon>
        <taxon>Asterales</taxon>
        <taxon>Asteraceae</taxon>
        <taxon>Cichorioideae</taxon>
        <taxon>Cichorieae</taxon>
        <taxon>Lactucinae</taxon>
        <taxon>Lactuca</taxon>
    </lineage>
</organism>
<evidence type="ECO:0000313" key="3">
    <source>
        <dbReference type="Proteomes" id="UP001157418"/>
    </source>
</evidence>
<feature type="region of interest" description="Disordered" evidence="1">
    <location>
        <begin position="1"/>
        <end position="25"/>
    </location>
</feature>
<comment type="caution">
    <text evidence="2">The sequence shown here is derived from an EMBL/GenBank/DDBJ whole genome shotgun (WGS) entry which is preliminary data.</text>
</comment>
<reference evidence="2 3" key="1">
    <citation type="submission" date="2022-01" db="EMBL/GenBank/DDBJ databases">
        <authorList>
            <person name="Xiong W."/>
            <person name="Schranz E."/>
        </authorList>
    </citation>
    <scope>NUCLEOTIDE SEQUENCE [LARGE SCALE GENOMIC DNA]</scope>
</reference>